<evidence type="ECO:0000313" key="1">
    <source>
        <dbReference type="EMBL" id="KAA6409188.1"/>
    </source>
</evidence>
<protein>
    <submittedName>
        <fullName evidence="1">Uncharacterized protein</fullName>
    </submittedName>
</protein>
<dbReference type="Proteomes" id="UP000324767">
    <property type="component" value="Unassembled WGS sequence"/>
</dbReference>
<gene>
    <name evidence="1" type="ORF">FRX48_06741</name>
</gene>
<accession>A0A5M8PJZ3</accession>
<name>A0A5M8PJZ3_9LECA</name>
<reference evidence="1 2" key="1">
    <citation type="submission" date="2019-09" db="EMBL/GenBank/DDBJ databases">
        <title>The hologenome of the rock-dwelling lichen Lasallia pustulata.</title>
        <authorList>
            <person name="Greshake Tzovaras B."/>
            <person name="Segers F."/>
            <person name="Bicker A."/>
            <person name="Dal Grande F."/>
            <person name="Otte J."/>
            <person name="Hankeln T."/>
            <person name="Schmitt I."/>
            <person name="Ebersberger I."/>
        </authorList>
    </citation>
    <scope>NUCLEOTIDE SEQUENCE [LARGE SCALE GENOMIC DNA]</scope>
    <source>
        <strain evidence="1">A1-1</strain>
    </source>
</reference>
<evidence type="ECO:0000313" key="2">
    <source>
        <dbReference type="Proteomes" id="UP000324767"/>
    </source>
</evidence>
<dbReference type="EMBL" id="VXIT01000011">
    <property type="protein sequence ID" value="KAA6409188.1"/>
    <property type="molecule type" value="Genomic_DNA"/>
</dbReference>
<comment type="caution">
    <text evidence="1">The sequence shown here is derived from an EMBL/GenBank/DDBJ whole genome shotgun (WGS) entry which is preliminary data.</text>
</comment>
<dbReference type="AlphaFoldDB" id="A0A5M8PJZ3"/>
<sequence length="101" mass="10872">MCTRLGVSFYNNPPATLFLPTSSSLQGKAGGGSDRKAHAMTNDFDWLLMPCSDGGLSAAKLLQSCCNVLLSLSLIRYLSAAIISTSHNARYEDLEPTLDYP</sequence>
<proteinExistence type="predicted"/>
<organism evidence="1 2">
    <name type="scientific">Lasallia pustulata</name>
    <dbReference type="NCBI Taxonomy" id="136370"/>
    <lineage>
        <taxon>Eukaryota</taxon>
        <taxon>Fungi</taxon>
        <taxon>Dikarya</taxon>
        <taxon>Ascomycota</taxon>
        <taxon>Pezizomycotina</taxon>
        <taxon>Lecanoromycetes</taxon>
        <taxon>OSLEUM clade</taxon>
        <taxon>Umbilicariomycetidae</taxon>
        <taxon>Umbilicariales</taxon>
        <taxon>Umbilicariaceae</taxon>
        <taxon>Lasallia</taxon>
    </lineage>
</organism>